<evidence type="ECO:0000313" key="1">
    <source>
        <dbReference type="EMBL" id="CDX40938.1"/>
    </source>
</evidence>
<gene>
    <name evidence="1" type="ORF">MPLDJ20_310014</name>
</gene>
<dbReference type="Proteomes" id="UP000046373">
    <property type="component" value="Unassembled WGS sequence"/>
</dbReference>
<dbReference type="EMBL" id="CCNB01000025">
    <property type="protein sequence ID" value="CDX40938.1"/>
    <property type="molecule type" value="Genomic_DNA"/>
</dbReference>
<dbReference type="AlphaFoldDB" id="A0A090FH38"/>
<protein>
    <submittedName>
        <fullName evidence="1">Uncharacterized protein</fullName>
    </submittedName>
</protein>
<dbReference type="GeneID" id="31891985"/>
<sequence>MRHNGHATPEQLAILTEALKQLGADLPLDSSERDSLATEIMALFENGIETLEDIKAALFKRFE</sequence>
<proteinExistence type="predicted"/>
<organism evidence="1 2">
    <name type="scientific">Mesorhizobium plurifarium</name>
    <dbReference type="NCBI Taxonomy" id="69974"/>
    <lineage>
        <taxon>Bacteria</taxon>
        <taxon>Pseudomonadati</taxon>
        <taxon>Pseudomonadota</taxon>
        <taxon>Alphaproteobacteria</taxon>
        <taxon>Hyphomicrobiales</taxon>
        <taxon>Phyllobacteriaceae</taxon>
        <taxon>Mesorhizobium</taxon>
    </lineage>
</organism>
<evidence type="ECO:0000313" key="2">
    <source>
        <dbReference type="Proteomes" id="UP000046373"/>
    </source>
</evidence>
<reference evidence="1 2" key="1">
    <citation type="submission" date="2014-08" db="EMBL/GenBank/DDBJ databases">
        <authorList>
            <person name="Moulin Lionel"/>
        </authorList>
    </citation>
    <scope>NUCLEOTIDE SEQUENCE [LARGE SCALE GENOMIC DNA]</scope>
</reference>
<name>A0A090FH38_MESPL</name>
<accession>A0A090FH38</accession>